<protein>
    <submittedName>
        <fullName evidence="1">Uncharacterized protein</fullName>
    </submittedName>
</protein>
<keyword evidence="2" id="KW-1185">Reference proteome</keyword>
<comment type="caution">
    <text evidence="1">The sequence shown here is derived from an EMBL/GenBank/DDBJ whole genome shotgun (WGS) entry which is preliminary data.</text>
</comment>
<organism evidence="1 2">
    <name type="scientific">Lepraria finkii</name>
    <dbReference type="NCBI Taxonomy" id="1340010"/>
    <lineage>
        <taxon>Eukaryota</taxon>
        <taxon>Fungi</taxon>
        <taxon>Dikarya</taxon>
        <taxon>Ascomycota</taxon>
        <taxon>Pezizomycotina</taxon>
        <taxon>Lecanoromycetes</taxon>
        <taxon>OSLEUM clade</taxon>
        <taxon>Lecanoromycetidae</taxon>
        <taxon>Lecanorales</taxon>
        <taxon>Lecanorineae</taxon>
        <taxon>Stereocaulaceae</taxon>
        <taxon>Lepraria</taxon>
    </lineage>
</organism>
<evidence type="ECO:0000313" key="1">
    <source>
        <dbReference type="EMBL" id="KAL2053294.1"/>
    </source>
</evidence>
<reference evidence="1 2" key="1">
    <citation type="submission" date="2024-09" db="EMBL/GenBank/DDBJ databases">
        <title>Rethinking Asexuality: The Enigmatic Case of Functional Sexual Genes in Lepraria (Stereocaulaceae).</title>
        <authorList>
            <person name="Doellman M."/>
            <person name="Sun Y."/>
            <person name="Barcenas-Pena A."/>
            <person name="Lumbsch H.T."/>
            <person name="Grewe F."/>
        </authorList>
    </citation>
    <scope>NUCLEOTIDE SEQUENCE [LARGE SCALE GENOMIC DNA]</scope>
    <source>
        <strain evidence="1 2">Grewe 0041</strain>
    </source>
</reference>
<dbReference type="EMBL" id="JBHFEH010000021">
    <property type="protein sequence ID" value="KAL2053294.1"/>
    <property type="molecule type" value="Genomic_DNA"/>
</dbReference>
<proteinExistence type="predicted"/>
<name>A0ABR4B604_9LECA</name>
<accession>A0ABR4B604</accession>
<gene>
    <name evidence="1" type="ORF">ABVK25_006287</name>
</gene>
<evidence type="ECO:0000313" key="2">
    <source>
        <dbReference type="Proteomes" id="UP001590951"/>
    </source>
</evidence>
<dbReference type="Proteomes" id="UP001590951">
    <property type="component" value="Unassembled WGS sequence"/>
</dbReference>
<sequence>MQIRAWLQSQLLPPHAANLPLNVVYDCGTIRELSRYLKSVRKGQSMDKEDEIRLMHDLVKEYNAFNNASHPTQGPEASPFSIPLTFHGHTVVLTGVTGALGAHILSLPPSVFP</sequence>